<dbReference type="Proteomes" id="UP000239001">
    <property type="component" value="Unassembled WGS sequence"/>
</dbReference>
<evidence type="ECO:0000313" key="2">
    <source>
        <dbReference type="Proteomes" id="UP000239001"/>
    </source>
</evidence>
<dbReference type="PANTHER" id="PTHR34235:SF3">
    <property type="entry name" value="SLR1203 PROTEIN"/>
    <property type="match status" value="1"/>
</dbReference>
<dbReference type="AlphaFoldDB" id="A0A2T1LUL8"/>
<dbReference type="OrthoDB" id="5769308at2"/>
<gene>
    <name evidence="1" type="ORF">C7H19_17995</name>
</gene>
<accession>A0A2T1LUL8</accession>
<dbReference type="EMBL" id="PXOH01000023">
    <property type="protein sequence ID" value="PSF35035.1"/>
    <property type="molecule type" value="Genomic_DNA"/>
</dbReference>
<dbReference type="RefSeq" id="WP_106458305.1">
    <property type="nucleotide sequence ID" value="NZ_PXOH01000023.1"/>
</dbReference>
<sequence>MSVIDLKAIEQLYEDDYTLWLEKTANILRTGDLSQLDIIHLVEELETLGSEQRRKVESYLRQLLKHLLLYQYWSLPECKNHWAMEIENFRAELKRLLRSRTLYNYLISVKDEVYTEAVRQAKKKSELKCFPETCPYTIEQILDLDFYPELN</sequence>
<protein>
    <submittedName>
        <fullName evidence="1">DUF29 domain-containing protein</fullName>
    </submittedName>
</protein>
<comment type="caution">
    <text evidence="1">The sequence shown here is derived from an EMBL/GenBank/DDBJ whole genome shotgun (WGS) entry which is preliminary data.</text>
</comment>
<keyword evidence="2" id="KW-1185">Reference proteome</keyword>
<reference evidence="1 2" key="2">
    <citation type="submission" date="2018-03" db="EMBL/GenBank/DDBJ databases">
        <authorList>
            <person name="Keele B.F."/>
        </authorList>
    </citation>
    <scope>NUCLEOTIDE SEQUENCE [LARGE SCALE GENOMIC DNA]</scope>
    <source>
        <strain evidence="1 2">CCALA 016</strain>
    </source>
</reference>
<organism evidence="1 2">
    <name type="scientific">Aphanothece hegewaldii CCALA 016</name>
    <dbReference type="NCBI Taxonomy" id="2107694"/>
    <lineage>
        <taxon>Bacteria</taxon>
        <taxon>Bacillati</taxon>
        <taxon>Cyanobacteriota</taxon>
        <taxon>Cyanophyceae</taxon>
        <taxon>Oscillatoriophycideae</taxon>
        <taxon>Chroococcales</taxon>
        <taxon>Aphanothecaceae</taxon>
        <taxon>Aphanothece</taxon>
    </lineage>
</organism>
<dbReference type="Pfam" id="PF01724">
    <property type="entry name" value="DUF29"/>
    <property type="match status" value="1"/>
</dbReference>
<dbReference type="InterPro" id="IPR002636">
    <property type="entry name" value="DUF29"/>
</dbReference>
<dbReference type="PANTHER" id="PTHR34235">
    <property type="entry name" value="SLR1203 PROTEIN-RELATED"/>
    <property type="match status" value="1"/>
</dbReference>
<evidence type="ECO:0000313" key="1">
    <source>
        <dbReference type="EMBL" id="PSF35035.1"/>
    </source>
</evidence>
<reference evidence="1 2" key="1">
    <citation type="submission" date="2018-03" db="EMBL/GenBank/DDBJ databases">
        <title>The ancient ancestry and fast evolution of plastids.</title>
        <authorList>
            <person name="Moore K.R."/>
            <person name="Magnabosco C."/>
            <person name="Momper L."/>
            <person name="Gold D.A."/>
            <person name="Bosak T."/>
            <person name="Fournier G.P."/>
        </authorList>
    </citation>
    <scope>NUCLEOTIDE SEQUENCE [LARGE SCALE GENOMIC DNA]</scope>
    <source>
        <strain evidence="1 2">CCALA 016</strain>
    </source>
</reference>
<dbReference type="Gene3D" id="1.20.1220.20">
    <property type="entry name" value="Uncharcterised protein PF01724"/>
    <property type="match status" value="1"/>
</dbReference>
<name>A0A2T1LUL8_9CHRO</name>
<proteinExistence type="predicted"/>